<dbReference type="EMBL" id="VAVZ01000009">
    <property type="protein sequence ID" value="TLP98495.1"/>
    <property type="molecule type" value="Genomic_DNA"/>
</dbReference>
<dbReference type="RefSeq" id="WP_138252418.1">
    <property type="nucleotide sequence ID" value="NZ_VAVZ01000009.1"/>
</dbReference>
<proteinExistence type="predicted"/>
<dbReference type="InterPro" id="IPR021388">
    <property type="entry name" value="DUF3024"/>
</dbReference>
<accession>A0A5R9BCZ0</accession>
<reference evidence="1 2" key="1">
    <citation type="submission" date="2019-05" db="EMBL/GenBank/DDBJ databases">
        <title>Nesterenkonia sp. GY074 isolated from the Southern Atlantic Ocean.</title>
        <authorList>
            <person name="Zhang G."/>
        </authorList>
    </citation>
    <scope>NUCLEOTIDE SEQUENCE [LARGE SCALE GENOMIC DNA]</scope>
    <source>
        <strain evidence="1 2">GY074</strain>
    </source>
</reference>
<name>A0A5R9BCZ0_9MICC</name>
<dbReference type="OrthoDB" id="4210561at2"/>
<dbReference type="Pfam" id="PF11225">
    <property type="entry name" value="DUF3024"/>
    <property type="match status" value="1"/>
</dbReference>
<gene>
    <name evidence="1" type="ORF">FEF26_04885</name>
</gene>
<evidence type="ECO:0000313" key="1">
    <source>
        <dbReference type="EMBL" id="TLP98495.1"/>
    </source>
</evidence>
<comment type="caution">
    <text evidence="1">The sequence shown here is derived from an EMBL/GenBank/DDBJ whole genome shotgun (WGS) entry which is preliminary data.</text>
</comment>
<protein>
    <submittedName>
        <fullName evidence="1">DUF3024 domain-containing protein</fullName>
    </submittedName>
</protein>
<evidence type="ECO:0000313" key="2">
    <source>
        <dbReference type="Proteomes" id="UP000310458"/>
    </source>
</evidence>
<dbReference type="AlphaFoldDB" id="A0A5R9BCZ0"/>
<organism evidence="1 2">
    <name type="scientific">Nesterenkonia salmonea</name>
    <dbReference type="NCBI Taxonomy" id="1804987"/>
    <lineage>
        <taxon>Bacteria</taxon>
        <taxon>Bacillati</taxon>
        <taxon>Actinomycetota</taxon>
        <taxon>Actinomycetes</taxon>
        <taxon>Micrococcales</taxon>
        <taxon>Micrococcaceae</taxon>
        <taxon>Nesterenkonia</taxon>
    </lineage>
</organism>
<dbReference type="Proteomes" id="UP000310458">
    <property type="component" value="Unassembled WGS sequence"/>
</dbReference>
<keyword evidence="2" id="KW-1185">Reference proteome</keyword>
<sequence length="111" mass="13320">MAVPASDTERIAEWCDQRVPEHLKDRIRIECDVTNRHVDILECHPPYSPHLTEWSRLPIARLRYTTRTGLWSIYWRDRNLKFHAYPWFQPTANVREVLAFLESTNDPIFWG</sequence>